<evidence type="ECO:0000256" key="1">
    <source>
        <dbReference type="SAM" id="MobiDB-lite"/>
    </source>
</evidence>
<feature type="compositionally biased region" description="Low complexity" evidence="1">
    <location>
        <begin position="241"/>
        <end position="269"/>
    </location>
</feature>
<dbReference type="Gene3D" id="3.10.560.10">
    <property type="entry name" value="Outer membrane lipoprotein wza domain like"/>
    <property type="match status" value="1"/>
</dbReference>
<dbReference type="SMART" id="SM00278">
    <property type="entry name" value="HhH1"/>
    <property type="match status" value="2"/>
</dbReference>
<dbReference type="SUPFAM" id="SSF47781">
    <property type="entry name" value="RuvA domain 2-like"/>
    <property type="match status" value="1"/>
</dbReference>
<dbReference type="Proteomes" id="UP001501414">
    <property type="component" value="Unassembled WGS sequence"/>
</dbReference>
<gene>
    <name evidence="4" type="ORF">GCM10009613_17480</name>
</gene>
<comment type="caution">
    <text evidence="4">The sequence shown here is derived from an EMBL/GenBank/DDBJ whole genome shotgun (WGS) entry which is preliminary data.</text>
</comment>
<feature type="domain" description="Helix-hairpin-helix DNA-binding motif class 1" evidence="3">
    <location>
        <begin position="309"/>
        <end position="328"/>
    </location>
</feature>
<organism evidence="4 5">
    <name type="scientific">Pseudonocardia kongjuensis</name>
    <dbReference type="NCBI Taxonomy" id="102227"/>
    <lineage>
        <taxon>Bacteria</taxon>
        <taxon>Bacillati</taxon>
        <taxon>Actinomycetota</taxon>
        <taxon>Actinomycetes</taxon>
        <taxon>Pseudonocardiales</taxon>
        <taxon>Pseudonocardiaceae</taxon>
        <taxon>Pseudonocardia</taxon>
    </lineage>
</organism>
<evidence type="ECO:0000313" key="5">
    <source>
        <dbReference type="Proteomes" id="UP001501414"/>
    </source>
</evidence>
<reference evidence="5" key="1">
    <citation type="journal article" date="2019" name="Int. J. Syst. Evol. Microbiol.">
        <title>The Global Catalogue of Microorganisms (GCM) 10K type strain sequencing project: providing services to taxonomists for standard genome sequencing and annotation.</title>
        <authorList>
            <consortium name="The Broad Institute Genomics Platform"/>
            <consortium name="The Broad Institute Genome Sequencing Center for Infectious Disease"/>
            <person name="Wu L."/>
            <person name="Ma J."/>
        </authorList>
    </citation>
    <scope>NUCLEOTIDE SEQUENCE [LARGE SCALE GENOMIC DNA]</scope>
    <source>
        <strain evidence="5">JCM 11896</strain>
    </source>
</reference>
<dbReference type="PANTHER" id="PTHR21180:SF32">
    <property type="entry name" value="ENDONUCLEASE_EXONUCLEASE_PHOSPHATASE FAMILY DOMAIN-CONTAINING PROTEIN 1"/>
    <property type="match status" value="1"/>
</dbReference>
<dbReference type="RefSeq" id="WP_344020247.1">
    <property type="nucleotide sequence ID" value="NZ_BAAAJK010000006.1"/>
</dbReference>
<feature type="compositionally biased region" description="Low complexity" evidence="1">
    <location>
        <begin position="29"/>
        <end position="39"/>
    </location>
</feature>
<proteinExistence type="predicted"/>
<dbReference type="PANTHER" id="PTHR21180">
    <property type="entry name" value="ENDONUCLEASE/EXONUCLEASE/PHOSPHATASE FAMILY DOMAIN-CONTAINING PROTEIN 1"/>
    <property type="match status" value="1"/>
</dbReference>
<feature type="region of interest" description="Disordered" evidence="1">
    <location>
        <begin position="241"/>
        <end position="270"/>
    </location>
</feature>
<keyword evidence="2" id="KW-0472">Membrane</keyword>
<dbReference type="InterPro" id="IPR010994">
    <property type="entry name" value="RuvA_2-like"/>
</dbReference>
<dbReference type="Pfam" id="PF12836">
    <property type="entry name" value="HHH_3"/>
    <property type="match status" value="1"/>
</dbReference>
<evidence type="ECO:0000256" key="2">
    <source>
        <dbReference type="SAM" id="Phobius"/>
    </source>
</evidence>
<dbReference type="Pfam" id="PF10531">
    <property type="entry name" value="SLBB"/>
    <property type="match status" value="1"/>
</dbReference>
<evidence type="ECO:0000313" key="4">
    <source>
        <dbReference type="EMBL" id="GAA1385299.1"/>
    </source>
</evidence>
<dbReference type="InterPro" id="IPR019554">
    <property type="entry name" value="Soluble_ligand-bd"/>
</dbReference>
<evidence type="ECO:0000259" key="3">
    <source>
        <dbReference type="SMART" id="SM00278"/>
    </source>
</evidence>
<keyword evidence="2" id="KW-1133">Transmembrane helix</keyword>
<feature type="compositionally biased region" description="Low complexity" evidence="1">
    <location>
        <begin position="83"/>
        <end position="94"/>
    </location>
</feature>
<dbReference type="InterPro" id="IPR003583">
    <property type="entry name" value="Hlx-hairpin-Hlx_DNA-bd_motif"/>
</dbReference>
<keyword evidence="5" id="KW-1185">Reference proteome</keyword>
<name>A0ABP4I9V2_9PSEU</name>
<protein>
    <recommendedName>
        <fullName evidence="3">Helix-hairpin-helix DNA-binding motif class 1 domain-containing protein</fullName>
    </recommendedName>
</protein>
<sequence length="331" mass="32498">MTRSDVSRVPSRRLAGLTAHPPRRPPAGAPDRPGPAAAPGAGGGIPEAPAGRGSDPPTVPLDIVVPGPVAAGSRPPGRAGSVRPAGAAPHGARPSLLRRTALRWLPPSLSGARVDPGRPAAIVLVGVVLGGALLAGAGVWSNRPTAQPVAGLPEVTAAPVAAAGPEGADLPDAAAPVTAGPLVISVVGRVARPGLVRIPDGSRVADAVDAVGGALPGVDLTGVNLARRVGDGEQIAIGVPGAAPDAPAVPGGEPASGAEPGAAGAPGTGKVDLNRATAADLDALPGVGPVTATKIVDWRTANGRFSRVEQLREIDGIGERRFAQLKDLVRV</sequence>
<accession>A0ABP4I9V2</accession>
<keyword evidence="2" id="KW-0812">Transmembrane</keyword>
<dbReference type="Gene3D" id="1.10.150.320">
    <property type="entry name" value="Photosystem II 12 kDa extrinsic protein"/>
    <property type="match status" value="1"/>
</dbReference>
<dbReference type="EMBL" id="BAAAJK010000006">
    <property type="protein sequence ID" value="GAA1385299.1"/>
    <property type="molecule type" value="Genomic_DNA"/>
</dbReference>
<feature type="transmembrane region" description="Helical" evidence="2">
    <location>
        <begin position="120"/>
        <end position="140"/>
    </location>
</feature>
<feature type="region of interest" description="Disordered" evidence="1">
    <location>
        <begin position="1"/>
        <end position="94"/>
    </location>
</feature>
<feature type="domain" description="Helix-hairpin-helix DNA-binding motif class 1" evidence="3">
    <location>
        <begin position="279"/>
        <end position="298"/>
    </location>
</feature>
<dbReference type="InterPro" id="IPR051675">
    <property type="entry name" value="Endo/Exo/Phosphatase_dom_1"/>
</dbReference>